<dbReference type="InterPro" id="IPR001139">
    <property type="entry name" value="Glyco_hydro_30"/>
</dbReference>
<dbReference type="EMBL" id="BAABIQ010000038">
    <property type="protein sequence ID" value="GAA4797124.1"/>
    <property type="molecule type" value="Genomic_DNA"/>
</dbReference>
<dbReference type="Gene3D" id="3.20.20.80">
    <property type="entry name" value="Glycosidases"/>
    <property type="match status" value="1"/>
</dbReference>
<keyword evidence="8" id="KW-1185">Reference proteome</keyword>
<reference evidence="8" key="1">
    <citation type="journal article" date="2019" name="Int. J. Syst. Evol. Microbiol.">
        <title>The Global Catalogue of Microorganisms (GCM) 10K type strain sequencing project: providing services to taxonomists for standard genome sequencing and annotation.</title>
        <authorList>
            <consortium name="The Broad Institute Genomics Platform"/>
            <consortium name="The Broad Institute Genome Sequencing Center for Infectious Disease"/>
            <person name="Wu L."/>
            <person name="Ma J."/>
        </authorList>
    </citation>
    <scope>NUCLEOTIDE SEQUENCE [LARGE SCALE GENOMIC DNA]</scope>
    <source>
        <strain evidence="8">JCM 18200</strain>
    </source>
</reference>
<evidence type="ECO:0000256" key="1">
    <source>
        <dbReference type="ARBA" id="ARBA00005382"/>
    </source>
</evidence>
<dbReference type="Gene3D" id="2.60.40.1180">
    <property type="entry name" value="Golgi alpha-mannosidase II"/>
    <property type="match status" value="1"/>
</dbReference>
<keyword evidence="3 4" id="KW-0378">Hydrolase</keyword>
<protein>
    <submittedName>
        <fullName evidence="7">Glycoside hydrolase family 30 beta sandwich domain-containing protein</fullName>
    </submittedName>
</protein>
<proteinExistence type="inferred from homology"/>
<evidence type="ECO:0000256" key="4">
    <source>
        <dbReference type="RuleBase" id="RU361188"/>
    </source>
</evidence>
<accession>A0ABP9BNY2</accession>
<name>A0ABP9BNY2_9SPHI</name>
<evidence type="ECO:0000313" key="7">
    <source>
        <dbReference type="EMBL" id="GAA4797124.1"/>
    </source>
</evidence>
<dbReference type="SUPFAM" id="SSF51011">
    <property type="entry name" value="Glycosyl hydrolase domain"/>
    <property type="match status" value="1"/>
</dbReference>
<dbReference type="Pfam" id="PF02055">
    <property type="entry name" value="Glyco_hydro_30"/>
    <property type="match status" value="1"/>
</dbReference>
<dbReference type="Proteomes" id="UP001501411">
    <property type="component" value="Unassembled WGS sequence"/>
</dbReference>
<dbReference type="GO" id="GO:0016787">
    <property type="term" value="F:hydrolase activity"/>
    <property type="evidence" value="ECO:0007669"/>
    <property type="project" value="UniProtKB-KW"/>
</dbReference>
<sequence length="507" mass="57252">MILMVKYTMKFNEYMKQLLMVTCFLSTILIACSSDKKVTPEPPEEKPEVKGDVTIYVTTNNRAYDFAKQAVDFNDKANMSPTTITLDPNTRYQTMDGFGAAITGSTCYNLMQMASADRAQFLKETFSETEGMGQSYIRIAIGCSDFSLSEYTLCDEPGIENFGLQEEEKTYIIPVLKEILAINPHIKIIGSPWTCPRWMKVSNLTDRQPYNSWTDGQLNPDYYQDYGLYFVKWIQALAKEGIDIYAVTPQNEPLNRKNSASLFMSWQEQQVFVKESLGKQLKAAGLNTKIYVFDHNYNYDNISDQNDYPIKIYEDEATANVVAGAAYHNYGGNKEELADIHQQRPDKELIFTETSIGTWNDGQNLSTRLMDDMQDVALGTINNWSRAVIVWNLMLDSERGPNRDGGCQTCYGAVDINKSNYKSITRNSHYYIIGHLSAVVKPGATRIGTKGYTATGITYTAFENPDGSYAFVLLNNTGESKKITLSDGTHYFSYDVPAKAVASYRWK</sequence>
<dbReference type="Pfam" id="PF17189">
    <property type="entry name" value="Glyco_hydro_30C"/>
    <property type="match status" value="1"/>
</dbReference>
<dbReference type="PROSITE" id="PS51257">
    <property type="entry name" value="PROKAR_LIPOPROTEIN"/>
    <property type="match status" value="1"/>
</dbReference>
<dbReference type="InterPro" id="IPR033453">
    <property type="entry name" value="Glyco_hydro_30_TIM-barrel"/>
</dbReference>
<dbReference type="PANTHER" id="PTHR11069:SF23">
    <property type="entry name" value="LYSOSOMAL ACID GLUCOSYLCERAMIDASE"/>
    <property type="match status" value="1"/>
</dbReference>
<organism evidence="7 8">
    <name type="scientific">Olivibacter ginsenosidimutans</name>
    <dbReference type="NCBI Taxonomy" id="1176537"/>
    <lineage>
        <taxon>Bacteria</taxon>
        <taxon>Pseudomonadati</taxon>
        <taxon>Bacteroidota</taxon>
        <taxon>Sphingobacteriia</taxon>
        <taxon>Sphingobacteriales</taxon>
        <taxon>Sphingobacteriaceae</taxon>
        <taxon>Olivibacter</taxon>
    </lineage>
</organism>
<gene>
    <name evidence="7" type="ORF">GCM10023231_27040</name>
</gene>
<feature type="domain" description="Glycosyl hydrolase family 30 TIM-barrel" evidence="5">
    <location>
        <begin position="96"/>
        <end position="438"/>
    </location>
</feature>
<comment type="caution">
    <text evidence="7">The sequence shown here is derived from an EMBL/GenBank/DDBJ whole genome shotgun (WGS) entry which is preliminary data.</text>
</comment>
<feature type="domain" description="Glycosyl hydrolase family 30 beta sandwich" evidence="6">
    <location>
        <begin position="443"/>
        <end position="504"/>
    </location>
</feature>
<dbReference type="SUPFAM" id="SSF51445">
    <property type="entry name" value="(Trans)glycosidases"/>
    <property type="match status" value="1"/>
</dbReference>
<evidence type="ECO:0000256" key="3">
    <source>
        <dbReference type="ARBA" id="ARBA00022801"/>
    </source>
</evidence>
<dbReference type="PRINTS" id="PR00843">
    <property type="entry name" value="GLHYDRLASE30"/>
</dbReference>
<comment type="similarity">
    <text evidence="1 4">Belongs to the glycosyl hydrolase 30 family.</text>
</comment>
<evidence type="ECO:0000259" key="5">
    <source>
        <dbReference type="Pfam" id="PF02055"/>
    </source>
</evidence>
<dbReference type="PANTHER" id="PTHR11069">
    <property type="entry name" value="GLUCOSYLCERAMIDASE"/>
    <property type="match status" value="1"/>
</dbReference>
<dbReference type="InterPro" id="IPR017853">
    <property type="entry name" value="GH"/>
</dbReference>
<dbReference type="InterPro" id="IPR013780">
    <property type="entry name" value="Glyco_hydro_b"/>
</dbReference>
<dbReference type="InterPro" id="IPR033452">
    <property type="entry name" value="GH30_C"/>
</dbReference>
<evidence type="ECO:0000256" key="2">
    <source>
        <dbReference type="ARBA" id="ARBA00022729"/>
    </source>
</evidence>
<keyword evidence="4" id="KW-0326">Glycosidase</keyword>
<evidence type="ECO:0000259" key="6">
    <source>
        <dbReference type="Pfam" id="PF17189"/>
    </source>
</evidence>
<keyword evidence="2" id="KW-0732">Signal</keyword>
<evidence type="ECO:0000313" key="8">
    <source>
        <dbReference type="Proteomes" id="UP001501411"/>
    </source>
</evidence>